<dbReference type="Pfam" id="PF09814">
    <property type="entry name" value="HECT_2"/>
    <property type="match status" value="1"/>
</dbReference>
<protein>
    <recommendedName>
        <fullName evidence="4">Ubiquitin-conjugating enzyme E2-binding protein</fullName>
    </recommendedName>
</protein>
<evidence type="ECO:0000313" key="2">
    <source>
        <dbReference type="EMBL" id="KAF1975834.1"/>
    </source>
</evidence>
<proteinExistence type="predicted"/>
<dbReference type="AlphaFoldDB" id="A0A6A5VF88"/>
<accession>A0A6A5VF88</accession>
<dbReference type="GO" id="GO:0043161">
    <property type="term" value="P:proteasome-mediated ubiquitin-dependent protein catabolic process"/>
    <property type="evidence" value="ECO:0007669"/>
    <property type="project" value="TreeGrafter"/>
</dbReference>
<dbReference type="GO" id="GO:0051865">
    <property type="term" value="P:protein autoubiquitination"/>
    <property type="evidence" value="ECO:0007669"/>
    <property type="project" value="TreeGrafter"/>
</dbReference>
<dbReference type="PANTHER" id="PTHR31531:SF2">
    <property type="entry name" value="E3 UBIQUITIN-PROTEIN LIGASE E3D"/>
    <property type="match status" value="1"/>
</dbReference>
<sequence length="491" mass="53982">MSPPPSTLPASAYDDLGLSQEVVKIATTPKPTPSPIAAPNILQDAQEPEGRLAMNESSITLYAELLLHIRTVTLFASLRTVHTHETKARLDSDGHSVTVTHEGTSATIRLPVQVGAGGDAALSIPGDPPSKDLTLRLQMEEKEGTDLLGTLLSEEHKANIVPWDGASLNDGKAVGVHCKSCQEVIVPPGAIRQWRDLPNENWAEMMDFWHCHKPDEHHLHDHTQKDAISKKGYAASNRLQATEGISFVDLASFLLKDEDCKGIEASDTSLHCAHCKHILGTPDTAASGHRIWKWCIGISSAPTPAGNHEQPQPSAPESETIPSSAPSTPAPRAPASFAPQKWISARLLFLIENQNVRKFHVHSDAPSLHNESMPSFLLWAFTPDLFFSSSIDSREPTRAMKVFWKRQTWAPPEPGEPEKADEEEVEFPEELFEELGKALVESQELLPASARRFQGWEVGLLERFDVEDVRKRAGVHAGDDDEFALQQMALD</sequence>
<feature type="region of interest" description="Disordered" evidence="1">
    <location>
        <begin position="303"/>
        <end position="335"/>
    </location>
</feature>
<keyword evidence="3" id="KW-1185">Reference proteome</keyword>
<dbReference type="EMBL" id="ML976669">
    <property type="protein sequence ID" value="KAF1975834.1"/>
    <property type="molecule type" value="Genomic_DNA"/>
</dbReference>
<dbReference type="GO" id="GO:0031624">
    <property type="term" value="F:ubiquitin conjugating enzyme binding"/>
    <property type="evidence" value="ECO:0007669"/>
    <property type="project" value="TreeGrafter"/>
</dbReference>
<gene>
    <name evidence="2" type="ORF">BU23DRAFT_552317</name>
</gene>
<dbReference type="GO" id="GO:0005829">
    <property type="term" value="C:cytosol"/>
    <property type="evidence" value="ECO:0007669"/>
    <property type="project" value="TreeGrafter"/>
</dbReference>
<dbReference type="GO" id="GO:0000151">
    <property type="term" value="C:ubiquitin ligase complex"/>
    <property type="evidence" value="ECO:0007669"/>
    <property type="project" value="TreeGrafter"/>
</dbReference>
<dbReference type="Proteomes" id="UP000800036">
    <property type="component" value="Unassembled WGS sequence"/>
</dbReference>
<dbReference type="InterPro" id="IPR019193">
    <property type="entry name" value="UBQ-conj_enz_E2-bd_prot"/>
</dbReference>
<dbReference type="OrthoDB" id="386949at2759"/>
<dbReference type="GO" id="GO:0000209">
    <property type="term" value="P:protein polyubiquitination"/>
    <property type="evidence" value="ECO:0007669"/>
    <property type="project" value="TreeGrafter"/>
</dbReference>
<name>A0A6A5VF88_9PLEO</name>
<organism evidence="2 3">
    <name type="scientific">Bimuria novae-zelandiae CBS 107.79</name>
    <dbReference type="NCBI Taxonomy" id="1447943"/>
    <lineage>
        <taxon>Eukaryota</taxon>
        <taxon>Fungi</taxon>
        <taxon>Dikarya</taxon>
        <taxon>Ascomycota</taxon>
        <taxon>Pezizomycotina</taxon>
        <taxon>Dothideomycetes</taxon>
        <taxon>Pleosporomycetidae</taxon>
        <taxon>Pleosporales</taxon>
        <taxon>Massarineae</taxon>
        <taxon>Didymosphaeriaceae</taxon>
        <taxon>Bimuria</taxon>
    </lineage>
</organism>
<feature type="compositionally biased region" description="Low complexity" evidence="1">
    <location>
        <begin position="315"/>
        <end position="327"/>
    </location>
</feature>
<dbReference type="GO" id="GO:0061630">
    <property type="term" value="F:ubiquitin protein ligase activity"/>
    <property type="evidence" value="ECO:0007669"/>
    <property type="project" value="TreeGrafter"/>
</dbReference>
<reference evidence="2" key="1">
    <citation type="journal article" date="2020" name="Stud. Mycol.">
        <title>101 Dothideomycetes genomes: a test case for predicting lifestyles and emergence of pathogens.</title>
        <authorList>
            <person name="Haridas S."/>
            <person name="Albert R."/>
            <person name="Binder M."/>
            <person name="Bloem J."/>
            <person name="Labutti K."/>
            <person name="Salamov A."/>
            <person name="Andreopoulos B."/>
            <person name="Baker S."/>
            <person name="Barry K."/>
            <person name="Bills G."/>
            <person name="Bluhm B."/>
            <person name="Cannon C."/>
            <person name="Castanera R."/>
            <person name="Culley D."/>
            <person name="Daum C."/>
            <person name="Ezra D."/>
            <person name="Gonzalez J."/>
            <person name="Henrissat B."/>
            <person name="Kuo A."/>
            <person name="Liang C."/>
            <person name="Lipzen A."/>
            <person name="Lutzoni F."/>
            <person name="Magnuson J."/>
            <person name="Mondo S."/>
            <person name="Nolan M."/>
            <person name="Ohm R."/>
            <person name="Pangilinan J."/>
            <person name="Park H.-J."/>
            <person name="Ramirez L."/>
            <person name="Alfaro M."/>
            <person name="Sun H."/>
            <person name="Tritt A."/>
            <person name="Yoshinaga Y."/>
            <person name="Zwiers L.-H."/>
            <person name="Turgeon B."/>
            <person name="Goodwin S."/>
            <person name="Spatafora J."/>
            <person name="Crous P."/>
            <person name="Grigoriev I."/>
        </authorList>
    </citation>
    <scope>NUCLEOTIDE SEQUENCE</scope>
    <source>
        <strain evidence="2">CBS 107.79</strain>
    </source>
</reference>
<evidence type="ECO:0000256" key="1">
    <source>
        <dbReference type="SAM" id="MobiDB-lite"/>
    </source>
</evidence>
<evidence type="ECO:0008006" key="4">
    <source>
        <dbReference type="Google" id="ProtNLM"/>
    </source>
</evidence>
<dbReference type="GO" id="GO:0006513">
    <property type="term" value="P:protein monoubiquitination"/>
    <property type="evidence" value="ECO:0007669"/>
    <property type="project" value="TreeGrafter"/>
</dbReference>
<dbReference type="PANTHER" id="PTHR31531">
    <property type="entry name" value="E3 UBIQUITIN-PROTEIN LIGASE E3D FAMILY MEMBER"/>
    <property type="match status" value="1"/>
</dbReference>
<dbReference type="GO" id="GO:0030332">
    <property type="term" value="F:cyclin binding"/>
    <property type="evidence" value="ECO:0007669"/>
    <property type="project" value="TreeGrafter"/>
</dbReference>
<dbReference type="GO" id="GO:0005634">
    <property type="term" value="C:nucleus"/>
    <property type="evidence" value="ECO:0007669"/>
    <property type="project" value="TreeGrafter"/>
</dbReference>
<evidence type="ECO:0000313" key="3">
    <source>
        <dbReference type="Proteomes" id="UP000800036"/>
    </source>
</evidence>